<proteinExistence type="predicted"/>
<evidence type="ECO:0000313" key="3">
    <source>
        <dbReference type="Proteomes" id="UP000677803"/>
    </source>
</evidence>
<gene>
    <name evidence="2" type="ORF">MMEN_LOCUS11116</name>
</gene>
<dbReference type="AlphaFoldDB" id="A0A8S4AZ21"/>
<dbReference type="OrthoDB" id="8947254at2759"/>
<keyword evidence="1" id="KW-0175">Coiled coil</keyword>
<feature type="coiled-coil region" evidence="1">
    <location>
        <begin position="35"/>
        <end position="84"/>
    </location>
</feature>
<evidence type="ECO:0000313" key="2">
    <source>
        <dbReference type="EMBL" id="CAG5927007.1"/>
    </source>
</evidence>
<reference evidence="2" key="1">
    <citation type="submission" date="2021-05" db="EMBL/GenBank/DDBJ databases">
        <authorList>
            <person name="Tigano A."/>
        </authorList>
    </citation>
    <scope>NUCLEOTIDE SEQUENCE</scope>
</reference>
<sequence>MNHVKKFQSIPMSKSMRGLCKEEDYAFLGTSKNTSEDAGERRDTLEDELLSKKEERVLRRLEWEKQENDRLRAIEESKKEKERQWRIHIAELTSSQEKALQDRLERLRRFREFQRKVLGDEEGMEVQVLTRM</sequence>
<keyword evidence="3" id="KW-1185">Reference proteome</keyword>
<name>A0A8S4AZ21_9TELE</name>
<organism evidence="2 3">
    <name type="scientific">Menidia menidia</name>
    <name type="common">Atlantic silverside</name>
    <dbReference type="NCBI Taxonomy" id="238744"/>
    <lineage>
        <taxon>Eukaryota</taxon>
        <taxon>Metazoa</taxon>
        <taxon>Chordata</taxon>
        <taxon>Craniata</taxon>
        <taxon>Vertebrata</taxon>
        <taxon>Euteleostomi</taxon>
        <taxon>Actinopterygii</taxon>
        <taxon>Neopterygii</taxon>
        <taxon>Teleostei</taxon>
        <taxon>Neoteleostei</taxon>
        <taxon>Acanthomorphata</taxon>
        <taxon>Ovalentaria</taxon>
        <taxon>Atherinomorphae</taxon>
        <taxon>Atheriniformes</taxon>
        <taxon>Atherinopsidae</taxon>
        <taxon>Menidiinae</taxon>
        <taxon>Menidia</taxon>
    </lineage>
</organism>
<comment type="caution">
    <text evidence="2">The sequence shown here is derived from an EMBL/GenBank/DDBJ whole genome shotgun (WGS) entry which is preliminary data.</text>
</comment>
<dbReference type="EMBL" id="CAJRST010011113">
    <property type="protein sequence ID" value="CAG5927007.1"/>
    <property type="molecule type" value="Genomic_DNA"/>
</dbReference>
<protein>
    <submittedName>
        <fullName evidence="2">(Atlantic silverside) hypothetical protein</fullName>
    </submittedName>
</protein>
<evidence type="ECO:0000256" key="1">
    <source>
        <dbReference type="SAM" id="Coils"/>
    </source>
</evidence>
<accession>A0A8S4AZ21</accession>
<dbReference type="Proteomes" id="UP000677803">
    <property type="component" value="Unassembled WGS sequence"/>
</dbReference>